<keyword evidence="2" id="KW-1185">Reference proteome</keyword>
<proteinExistence type="predicted"/>
<reference evidence="1 2" key="1">
    <citation type="journal article" date="2023" name="Nucleic Acids Res.">
        <title>The hologenome of Daphnia magna reveals possible DNA methylation and microbiome-mediated evolution of the host genome.</title>
        <authorList>
            <person name="Chaturvedi A."/>
            <person name="Li X."/>
            <person name="Dhandapani V."/>
            <person name="Marshall H."/>
            <person name="Kissane S."/>
            <person name="Cuenca-Cambronero M."/>
            <person name="Asole G."/>
            <person name="Calvet F."/>
            <person name="Ruiz-Romero M."/>
            <person name="Marangio P."/>
            <person name="Guigo R."/>
            <person name="Rago D."/>
            <person name="Mirbahai L."/>
            <person name="Eastwood N."/>
            <person name="Colbourne J.K."/>
            <person name="Zhou J."/>
            <person name="Mallon E."/>
            <person name="Orsini L."/>
        </authorList>
    </citation>
    <scope>NUCLEOTIDE SEQUENCE [LARGE SCALE GENOMIC DNA]</scope>
    <source>
        <strain evidence="1">LRV0_1</strain>
    </source>
</reference>
<dbReference type="Proteomes" id="UP001234178">
    <property type="component" value="Unassembled WGS sequence"/>
</dbReference>
<gene>
    <name evidence="1" type="ORF">OUZ56_032231</name>
</gene>
<evidence type="ECO:0000313" key="1">
    <source>
        <dbReference type="EMBL" id="KAK4017284.1"/>
    </source>
</evidence>
<dbReference type="EMBL" id="JAOYFB010000005">
    <property type="protein sequence ID" value="KAK4017284.1"/>
    <property type="molecule type" value="Genomic_DNA"/>
</dbReference>
<organism evidence="1 2">
    <name type="scientific">Daphnia magna</name>
    <dbReference type="NCBI Taxonomy" id="35525"/>
    <lineage>
        <taxon>Eukaryota</taxon>
        <taxon>Metazoa</taxon>
        <taxon>Ecdysozoa</taxon>
        <taxon>Arthropoda</taxon>
        <taxon>Crustacea</taxon>
        <taxon>Branchiopoda</taxon>
        <taxon>Diplostraca</taxon>
        <taxon>Cladocera</taxon>
        <taxon>Anomopoda</taxon>
        <taxon>Daphniidae</taxon>
        <taxon>Daphnia</taxon>
    </lineage>
</organism>
<comment type="caution">
    <text evidence="1">The sequence shown here is derived from an EMBL/GenBank/DDBJ whole genome shotgun (WGS) entry which is preliminary data.</text>
</comment>
<sequence>MPVRWNTSYFMIDRFLEEKSAGRVAVENLASDLDFPTNKELREVAIIRDVLKVFFQISTKLCAQKTVVDSEVAEATEIPADDISSDSYWNLHRISSTARMVMVHDMEERLFHRFQENETLALVAMVDPRMKCFAFADPSSAEKAVNLLKREARKIIFCSDDSQSPSTELVIEEDGIYTTLAKRAAEYKLMSSAIDKVDAEVVSELLQVSPHCTTSKKRTLYFNEFRSFRLVVTELRGSLKPSKVAMVTFVACNSQHNTNQSEVSKTVNTPKKEEPGNIFVPVPVLSIPENKSDPASFSLPQCLKCNVDFS</sequence>
<protein>
    <submittedName>
        <fullName evidence="1">Uncharacterized protein</fullName>
    </submittedName>
</protein>
<name>A0ABQ9ZWJ6_9CRUS</name>
<evidence type="ECO:0000313" key="2">
    <source>
        <dbReference type="Proteomes" id="UP001234178"/>
    </source>
</evidence>
<accession>A0ABQ9ZWJ6</accession>